<dbReference type="InterPro" id="IPR036366">
    <property type="entry name" value="PGBDSf"/>
</dbReference>
<dbReference type="EMBL" id="JACJQU010000010">
    <property type="protein sequence ID" value="MBD2295161.1"/>
    <property type="molecule type" value="Genomic_DNA"/>
</dbReference>
<evidence type="ECO:0000313" key="2">
    <source>
        <dbReference type="Proteomes" id="UP000662185"/>
    </source>
</evidence>
<dbReference type="SUPFAM" id="SSF47090">
    <property type="entry name" value="PGBD-like"/>
    <property type="match status" value="1"/>
</dbReference>
<comment type="caution">
    <text evidence="1">The sequence shown here is derived from an EMBL/GenBank/DDBJ whole genome shotgun (WGS) entry which is preliminary data.</text>
</comment>
<protein>
    <submittedName>
        <fullName evidence="1">Peptidoglycan-binding protein</fullName>
    </submittedName>
</protein>
<gene>
    <name evidence="1" type="ORF">H6G06_17155</name>
</gene>
<keyword evidence="2" id="KW-1185">Reference proteome</keyword>
<dbReference type="InterPro" id="IPR036365">
    <property type="entry name" value="PGBD-like_sf"/>
</dbReference>
<dbReference type="AlphaFoldDB" id="A0A927A2E0"/>
<accession>A0A927A2E0</accession>
<sequence>MFGSETLTRLKSYQAKKGLIVDGIAGRETFSNLALSSLSKNLKEQDLEIEIGLGEPEQYGKLQLINDTPYMAIVLLYESGNKYSSKYAHIPACSKRTLLNTYSSSWEISYNDSRKFSLGDKADKKNDVFEVKLSQLKEEDTQLCEYDNLAASKLKAVNVSLNPINEILMFPRKLDIDTVFKRDFNKLIGNFEGQFEELGEKALKKSKDVLKTLKEEILKFRSYLSGEDIKLLYTTSEDIVQRTDAFVARYIAKDGAINNENKFLYIEAAIELRKIVEAGELDLDSSDVLKKIRNVLAELQEKCPEIQIDVELSDKLIMSMIDYFKTNKNISYKLISLLPKDSPNQSSSILKNAKSLRSMSSWCQWLKSQHPILFYTRNQSQTIPKKCI</sequence>
<dbReference type="Gene3D" id="1.10.101.10">
    <property type="entry name" value="PGBD-like superfamily/PGBD"/>
    <property type="match status" value="1"/>
</dbReference>
<organism evidence="1 2">
    <name type="scientific">Anabaena sphaerica FACHB-251</name>
    <dbReference type="NCBI Taxonomy" id="2692883"/>
    <lineage>
        <taxon>Bacteria</taxon>
        <taxon>Bacillati</taxon>
        <taxon>Cyanobacteriota</taxon>
        <taxon>Cyanophyceae</taxon>
        <taxon>Nostocales</taxon>
        <taxon>Nostocaceae</taxon>
        <taxon>Anabaena</taxon>
    </lineage>
</organism>
<proteinExistence type="predicted"/>
<dbReference type="Proteomes" id="UP000662185">
    <property type="component" value="Unassembled WGS sequence"/>
</dbReference>
<evidence type="ECO:0000313" key="1">
    <source>
        <dbReference type="EMBL" id="MBD2295161.1"/>
    </source>
</evidence>
<name>A0A927A2E0_9NOST</name>
<reference evidence="2" key="1">
    <citation type="journal article" date="2020" name="ISME J.">
        <title>Comparative genomics reveals insights into cyanobacterial evolution and habitat adaptation.</title>
        <authorList>
            <person name="Chen M.Y."/>
            <person name="Teng W.K."/>
            <person name="Zhao L."/>
            <person name="Hu C.X."/>
            <person name="Zhou Y.K."/>
            <person name="Han B.P."/>
            <person name="Song L.R."/>
            <person name="Shu W.S."/>
        </authorList>
    </citation>
    <scope>NUCLEOTIDE SEQUENCE [LARGE SCALE GENOMIC DNA]</scope>
    <source>
        <strain evidence="2">FACHB-251</strain>
    </source>
</reference>